<dbReference type="PANTHER" id="PTHR33738">
    <property type="entry name" value="EMB|CAB82975.1"/>
    <property type="match status" value="1"/>
</dbReference>
<name>A0A7J7P9K0_9MAGN</name>
<feature type="compositionally biased region" description="Polar residues" evidence="1">
    <location>
        <begin position="1"/>
        <end position="23"/>
    </location>
</feature>
<sequence>MQEQVLGVNSWSWRNNDPKSWNASPVDVAHSSEGEGGSHLLPDKERRPIFQETLGPCSLSSSIYYGGQDIYPNSPSTGSSDSSYNFKKDGGDGEDDSNEASRGNWWQGSLYY</sequence>
<feature type="compositionally biased region" description="Polar residues" evidence="1">
    <location>
        <begin position="100"/>
        <end position="112"/>
    </location>
</feature>
<dbReference type="OrthoDB" id="1733797at2759"/>
<organism evidence="2 3">
    <name type="scientific">Kingdonia uniflora</name>
    <dbReference type="NCBI Taxonomy" id="39325"/>
    <lineage>
        <taxon>Eukaryota</taxon>
        <taxon>Viridiplantae</taxon>
        <taxon>Streptophyta</taxon>
        <taxon>Embryophyta</taxon>
        <taxon>Tracheophyta</taxon>
        <taxon>Spermatophyta</taxon>
        <taxon>Magnoliopsida</taxon>
        <taxon>Ranunculales</taxon>
        <taxon>Circaeasteraceae</taxon>
        <taxon>Kingdonia</taxon>
    </lineage>
</organism>
<evidence type="ECO:0000313" key="3">
    <source>
        <dbReference type="Proteomes" id="UP000541444"/>
    </source>
</evidence>
<protein>
    <submittedName>
        <fullName evidence="2">Uncharacterized protein</fullName>
    </submittedName>
</protein>
<evidence type="ECO:0000313" key="2">
    <source>
        <dbReference type="EMBL" id="KAF6176023.1"/>
    </source>
</evidence>
<dbReference type="AlphaFoldDB" id="A0A7J7P9K0"/>
<dbReference type="Proteomes" id="UP000541444">
    <property type="component" value="Unassembled WGS sequence"/>
</dbReference>
<feature type="region of interest" description="Disordered" evidence="1">
    <location>
        <begin position="70"/>
        <end position="112"/>
    </location>
</feature>
<proteinExistence type="predicted"/>
<accession>A0A7J7P9K0</accession>
<evidence type="ECO:0000256" key="1">
    <source>
        <dbReference type="SAM" id="MobiDB-lite"/>
    </source>
</evidence>
<comment type="caution">
    <text evidence="2">The sequence shown here is derived from an EMBL/GenBank/DDBJ whole genome shotgun (WGS) entry which is preliminary data.</text>
</comment>
<keyword evidence="3" id="KW-1185">Reference proteome</keyword>
<dbReference type="EMBL" id="JACGCM010000129">
    <property type="protein sequence ID" value="KAF6176023.1"/>
    <property type="molecule type" value="Genomic_DNA"/>
</dbReference>
<feature type="compositionally biased region" description="Low complexity" evidence="1">
    <location>
        <begin position="74"/>
        <end position="83"/>
    </location>
</feature>
<feature type="region of interest" description="Disordered" evidence="1">
    <location>
        <begin position="1"/>
        <end position="47"/>
    </location>
</feature>
<dbReference type="PANTHER" id="PTHR33738:SF8">
    <property type="entry name" value="OS05G0454500 PROTEIN"/>
    <property type="match status" value="1"/>
</dbReference>
<reference evidence="2 3" key="1">
    <citation type="journal article" date="2020" name="IScience">
        <title>Genome Sequencing of the Endangered Kingdonia uniflora (Circaeasteraceae, Ranunculales) Reveals Potential Mechanisms of Evolutionary Specialization.</title>
        <authorList>
            <person name="Sun Y."/>
            <person name="Deng T."/>
            <person name="Zhang A."/>
            <person name="Moore M.J."/>
            <person name="Landis J.B."/>
            <person name="Lin N."/>
            <person name="Zhang H."/>
            <person name="Zhang X."/>
            <person name="Huang J."/>
            <person name="Zhang X."/>
            <person name="Sun H."/>
            <person name="Wang H."/>
        </authorList>
    </citation>
    <scope>NUCLEOTIDE SEQUENCE [LARGE SCALE GENOMIC DNA]</scope>
    <source>
        <strain evidence="2">TB1705</strain>
        <tissue evidence="2">Leaf</tissue>
    </source>
</reference>
<gene>
    <name evidence="2" type="ORF">GIB67_032646</name>
</gene>